<keyword evidence="9" id="KW-1185">Reference proteome</keyword>
<evidence type="ECO:0000259" key="6">
    <source>
        <dbReference type="PROSITE" id="PS01124"/>
    </source>
</evidence>
<feature type="domain" description="HTH araC/xylS-type" evidence="6">
    <location>
        <begin position="151"/>
        <end position="250"/>
    </location>
</feature>
<feature type="domain" description="Response regulatory" evidence="7">
    <location>
        <begin position="4"/>
        <end position="119"/>
    </location>
</feature>
<dbReference type="Pfam" id="PF00072">
    <property type="entry name" value="Response_reg"/>
    <property type="match status" value="1"/>
</dbReference>
<accession>A0A931E7A5</accession>
<dbReference type="InterPro" id="IPR011006">
    <property type="entry name" value="CheY-like_superfamily"/>
</dbReference>
<dbReference type="InterPro" id="IPR001789">
    <property type="entry name" value="Sig_transdc_resp-reg_receiver"/>
</dbReference>
<comment type="caution">
    <text evidence="8">The sequence shown here is derived from an EMBL/GenBank/DDBJ whole genome shotgun (WGS) entry which is preliminary data.</text>
</comment>
<evidence type="ECO:0000256" key="2">
    <source>
        <dbReference type="ARBA" id="ARBA00023015"/>
    </source>
</evidence>
<dbReference type="InterPro" id="IPR018062">
    <property type="entry name" value="HTH_AraC-typ_CS"/>
</dbReference>
<gene>
    <name evidence="8" type="ORF">I5907_02390</name>
</gene>
<dbReference type="SUPFAM" id="SSF46689">
    <property type="entry name" value="Homeodomain-like"/>
    <property type="match status" value="1"/>
</dbReference>
<dbReference type="Gene3D" id="3.40.50.2300">
    <property type="match status" value="1"/>
</dbReference>
<evidence type="ECO:0000256" key="4">
    <source>
        <dbReference type="ARBA" id="ARBA00023163"/>
    </source>
</evidence>
<organism evidence="8 9">
    <name type="scientific">Panacibacter microcysteis</name>
    <dbReference type="NCBI Taxonomy" id="2793269"/>
    <lineage>
        <taxon>Bacteria</taxon>
        <taxon>Pseudomonadati</taxon>
        <taxon>Bacteroidota</taxon>
        <taxon>Chitinophagia</taxon>
        <taxon>Chitinophagales</taxon>
        <taxon>Chitinophagaceae</taxon>
        <taxon>Panacibacter</taxon>
    </lineage>
</organism>
<dbReference type="SUPFAM" id="SSF52172">
    <property type="entry name" value="CheY-like"/>
    <property type="match status" value="1"/>
</dbReference>
<dbReference type="GO" id="GO:0043565">
    <property type="term" value="F:sequence-specific DNA binding"/>
    <property type="evidence" value="ECO:0007669"/>
    <property type="project" value="InterPro"/>
</dbReference>
<dbReference type="AlphaFoldDB" id="A0A931E7A5"/>
<evidence type="ECO:0000256" key="5">
    <source>
        <dbReference type="PROSITE-ProRule" id="PRU00169"/>
    </source>
</evidence>
<keyword evidence="1 5" id="KW-0597">Phosphoprotein</keyword>
<dbReference type="InterPro" id="IPR009057">
    <property type="entry name" value="Homeodomain-like_sf"/>
</dbReference>
<dbReference type="InterPro" id="IPR020449">
    <property type="entry name" value="Tscrpt_reg_AraC-type_HTH"/>
</dbReference>
<proteinExistence type="predicted"/>
<dbReference type="InterPro" id="IPR018060">
    <property type="entry name" value="HTH_AraC"/>
</dbReference>
<dbReference type="PANTHER" id="PTHR43547">
    <property type="entry name" value="TWO-COMPONENT HISTIDINE KINASE"/>
    <property type="match status" value="1"/>
</dbReference>
<evidence type="ECO:0000256" key="1">
    <source>
        <dbReference type="ARBA" id="ARBA00022553"/>
    </source>
</evidence>
<dbReference type="PROSITE" id="PS01124">
    <property type="entry name" value="HTH_ARAC_FAMILY_2"/>
    <property type="match status" value="1"/>
</dbReference>
<keyword evidence="2" id="KW-0805">Transcription regulation</keyword>
<sequence>MKPGILLVDDHEDILQFLSSDLEDKYSIYTAANGREALNILEKESVQLVISDVMMPVMDGFELCKAIKTNFNISHIPVILLTAKNTLQSKIEGLETGADAYIEKPFSPGHLHAQITSLLSNRNKLKEHFANSPLVHINSIAYTRADEKFLEDLNNAIVSNLENAELDVEQLAKMMNMSRPTFYRKIKAVSDLTPNDLINITRLKKAAALLLTGGYKIYEVADMVGFNSQTNFARSFLKQFGVTPSDYVNLKGSRQN</sequence>
<evidence type="ECO:0000256" key="3">
    <source>
        <dbReference type="ARBA" id="ARBA00023125"/>
    </source>
</evidence>
<evidence type="ECO:0000313" key="9">
    <source>
        <dbReference type="Proteomes" id="UP000628448"/>
    </source>
</evidence>
<dbReference type="Proteomes" id="UP000628448">
    <property type="component" value="Unassembled WGS sequence"/>
</dbReference>
<evidence type="ECO:0000313" key="8">
    <source>
        <dbReference type="EMBL" id="MBG9375061.1"/>
    </source>
</evidence>
<keyword evidence="3" id="KW-0238">DNA-binding</keyword>
<dbReference type="CDD" id="cd17574">
    <property type="entry name" value="REC_OmpR"/>
    <property type="match status" value="1"/>
</dbReference>
<reference evidence="8" key="1">
    <citation type="submission" date="2020-11" db="EMBL/GenBank/DDBJ databases">
        <title>Bacterial whole genome sequence for Panacibacter sp. DH6.</title>
        <authorList>
            <person name="Le V."/>
            <person name="Ko S."/>
            <person name="Ahn C.-Y."/>
            <person name="Oh H.-M."/>
        </authorList>
    </citation>
    <scope>NUCLEOTIDE SEQUENCE</scope>
    <source>
        <strain evidence="8">DH6</strain>
    </source>
</reference>
<dbReference type="GO" id="GO:0000155">
    <property type="term" value="F:phosphorelay sensor kinase activity"/>
    <property type="evidence" value="ECO:0007669"/>
    <property type="project" value="TreeGrafter"/>
</dbReference>
<dbReference type="PROSITE" id="PS00041">
    <property type="entry name" value="HTH_ARAC_FAMILY_1"/>
    <property type="match status" value="1"/>
</dbReference>
<dbReference type="PANTHER" id="PTHR43547:SF2">
    <property type="entry name" value="HYBRID SIGNAL TRANSDUCTION HISTIDINE KINASE C"/>
    <property type="match status" value="1"/>
</dbReference>
<dbReference type="EMBL" id="JADWYR010000001">
    <property type="protein sequence ID" value="MBG9375061.1"/>
    <property type="molecule type" value="Genomic_DNA"/>
</dbReference>
<dbReference type="Pfam" id="PF12833">
    <property type="entry name" value="HTH_18"/>
    <property type="match status" value="1"/>
</dbReference>
<name>A0A931E7A5_9BACT</name>
<dbReference type="FunFam" id="3.40.50.2300:FF:000138">
    <property type="entry name" value="Two-component system sensor histidine kinase/response regulator"/>
    <property type="match status" value="1"/>
</dbReference>
<dbReference type="Gene3D" id="1.10.10.60">
    <property type="entry name" value="Homeodomain-like"/>
    <property type="match status" value="1"/>
</dbReference>
<dbReference type="PRINTS" id="PR00032">
    <property type="entry name" value="HTHARAC"/>
</dbReference>
<dbReference type="SMART" id="SM00342">
    <property type="entry name" value="HTH_ARAC"/>
    <property type="match status" value="1"/>
</dbReference>
<protein>
    <submittedName>
        <fullName evidence="8">Response regulator</fullName>
    </submittedName>
</protein>
<evidence type="ECO:0000259" key="7">
    <source>
        <dbReference type="PROSITE" id="PS50110"/>
    </source>
</evidence>
<dbReference type="GO" id="GO:0003700">
    <property type="term" value="F:DNA-binding transcription factor activity"/>
    <property type="evidence" value="ECO:0007669"/>
    <property type="project" value="InterPro"/>
</dbReference>
<dbReference type="RefSeq" id="WP_196989137.1">
    <property type="nucleotide sequence ID" value="NZ_JADWYR010000001.1"/>
</dbReference>
<keyword evidence="4" id="KW-0804">Transcription</keyword>
<dbReference type="PROSITE" id="PS50110">
    <property type="entry name" value="RESPONSE_REGULATORY"/>
    <property type="match status" value="1"/>
</dbReference>
<feature type="modified residue" description="4-aspartylphosphate" evidence="5">
    <location>
        <position position="52"/>
    </location>
</feature>
<dbReference type="SMART" id="SM00448">
    <property type="entry name" value="REC"/>
    <property type="match status" value="1"/>
</dbReference>